<dbReference type="NCBIfam" id="TIGR02135">
    <property type="entry name" value="phoU_full"/>
    <property type="match status" value="1"/>
</dbReference>
<proteinExistence type="inferred from homology"/>
<name>A0A134CKU2_9FIRM</name>
<reference evidence="10" key="1">
    <citation type="submission" date="2016-01" db="EMBL/GenBank/DDBJ databases">
        <authorList>
            <person name="Mitreva M."/>
            <person name="Pepin K.H."/>
            <person name="Mihindukulasuriya K.A."/>
            <person name="Fulton R."/>
            <person name="Fronick C."/>
            <person name="O'Laughlin M."/>
            <person name="Miner T."/>
            <person name="Herter B."/>
            <person name="Rosa B.A."/>
            <person name="Cordes M."/>
            <person name="Tomlinson C."/>
            <person name="Wollam A."/>
            <person name="Palsikar V.B."/>
            <person name="Mardis E.R."/>
            <person name="Wilson R.K."/>
        </authorList>
    </citation>
    <scope>NUCLEOTIDE SEQUENCE [LARGE SCALE GENOMIC DNA]</scope>
    <source>
        <strain evidence="10">KA00182</strain>
    </source>
</reference>
<protein>
    <recommendedName>
        <fullName evidence="7">Phosphate-specific transport system accessory protein PhoU</fullName>
    </recommendedName>
</protein>
<evidence type="ECO:0000256" key="7">
    <source>
        <dbReference type="PIRNR" id="PIRNR003107"/>
    </source>
</evidence>
<dbReference type="InterPro" id="IPR038078">
    <property type="entry name" value="PhoU-like_sf"/>
</dbReference>
<evidence type="ECO:0000256" key="1">
    <source>
        <dbReference type="ARBA" id="ARBA00004496"/>
    </source>
</evidence>
<feature type="domain" description="PhoU" evidence="8">
    <location>
        <begin position="118"/>
        <end position="203"/>
    </location>
</feature>
<dbReference type="GO" id="GO:0006817">
    <property type="term" value="P:phosphate ion transport"/>
    <property type="evidence" value="ECO:0007669"/>
    <property type="project" value="UniProtKB-KW"/>
</dbReference>
<dbReference type="FunFam" id="1.20.58.220:FF:000004">
    <property type="entry name" value="Phosphate-specific transport system accessory protein PhoU"/>
    <property type="match status" value="1"/>
</dbReference>
<dbReference type="GO" id="GO:0045936">
    <property type="term" value="P:negative regulation of phosphate metabolic process"/>
    <property type="evidence" value="ECO:0007669"/>
    <property type="project" value="InterPro"/>
</dbReference>
<evidence type="ECO:0000256" key="2">
    <source>
        <dbReference type="ARBA" id="ARBA00008107"/>
    </source>
</evidence>
<dbReference type="InterPro" id="IPR028366">
    <property type="entry name" value="PhoU"/>
</dbReference>
<comment type="subcellular location">
    <subcellularLocation>
        <location evidence="1 7">Cytoplasm</location>
    </subcellularLocation>
</comment>
<dbReference type="PANTHER" id="PTHR42930">
    <property type="entry name" value="PHOSPHATE-SPECIFIC TRANSPORT SYSTEM ACCESSORY PROTEIN PHOU"/>
    <property type="match status" value="1"/>
</dbReference>
<organism evidence="9 10">
    <name type="scientific">Megasphaera hutchinsoni</name>
    <dbReference type="NCBI Taxonomy" id="1588748"/>
    <lineage>
        <taxon>Bacteria</taxon>
        <taxon>Bacillati</taxon>
        <taxon>Bacillota</taxon>
        <taxon>Negativicutes</taxon>
        <taxon>Veillonellales</taxon>
        <taxon>Veillonellaceae</taxon>
        <taxon>Megasphaera</taxon>
    </lineage>
</organism>
<evidence type="ECO:0000256" key="3">
    <source>
        <dbReference type="ARBA" id="ARBA00011738"/>
    </source>
</evidence>
<keyword evidence="5 7" id="KW-0963">Cytoplasm</keyword>
<dbReference type="AlphaFoldDB" id="A0A134CKU2"/>
<sequence length="223" mass="25468">MRNQFDKQMDELNLQLIRMGAICEETIAGVTKSLFEGNVMLAREQKENAGEIDRLERDIEQLCMKLLLHQQPVAGDLRQISAALRMITDMERIGDQAEDIAELVILLNGSQIKGAELIDDMAPAVVKMVTDSVEAFVRKDIALAENVILEYDIINNFFDRMKNAVVELIIKQYADAESALDFLMIAKYLERIGDHAVNIAEWIIYAMTGKHKEREHDMVCRRR</sequence>
<dbReference type="SUPFAM" id="SSF109755">
    <property type="entry name" value="PhoU-like"/>
    <property type="match status" value="1"/>
</dbReference>
<dbReference type="STRING" id="1588748.HMPREF3182_00303"/>
<dbReference type="Proteomes" id="UP000070160">
    <property type="component" value="Unassembled WGS sequence"/>
</dbReference>
<evidence type="ECO:0000313" key="10">
    <source>
        <dbReference type="Proteomes" id="UP000070160"/>
    </source>
</evidence>
<comment type="subunit">
    <text evidence="3 7">Homodimer.</text>
</comment>
<dbReference type="Pfam" id="PF01895">
    <property type="entry name" value="PhoU"/>
    <property type="match status" value="2"/>
</dbReference>
<evidence type="ECO:0000256" key="6">
    <source>
        <dbReference type="ARBA" id="ARBA00022592"/>
    </source>
</evidence>
<dbReference type="PIRSF" id="PIRSF003107">
    <property type="entry name" value="PhoU"/>
    <property type="match status" value="1"/>
</dbReference>
<comment type="similarity">
    <text evidence="2 7">Belongs to the PhoU family.</text>
</comment>
<gene>
    <name evidence="9" type="ORF">HMPREF3182_00303</name>
</gene>
<feature type="domain" description="PhoU" evidence="8">
    <location>
        <begin position="16"/>
        <end position="104"/>
    </location>
</feature>
<dbReference type="GO" id="GO:0005737">
    <property type="term" value="C:cytoplasm"/>
    <property type="evidence" value="ECO:0007669"/>
    <property type="project" value="UniProtKB-SubCell"/>
</dbReference>
<dbReference type="PANTHER" id="PTHR42930:SF3">
    <property type="entry name" value="PHOSPHATE-SPECIFIC TRANSPORT SYSTEM ACCESSORY PROTEIN PHOU"/>
    <property type="match status" value="1"/>
</dbReference>
<evidence type="ECO:0000313" key="9">
    <source>
        <dbReference type="EMBL" id="KXB92833.1"/>
    </source>
</evidence>
<comment type="function">
    <text evidence="7">Plays a role in the regulation of phosphate uptake.</text>
</comment>
<keyword evidence="4 7" id="KW-0813">Transport</keyword>
<accession>A0A134CKU2</accession>
<comment type="caution">
    <text evidence="9">The sequence shown here is derived from an EMBL/GenBank/DDBJ whole genome shotgun (WGS) entry which is preliminary data.</text>
</comment>
<dbReference type="EMBL" id="LSDT01000005">
    <property type="protein sequence ID" value="KXB92833.1"/>
    <property type="molecule type" value="Genomic_DNA"/>
</dbReference>
<dbReference type="Gene3D" id="1.20.58.220">
    <property type="entry name" value="Phosphate transport system protein phou homolog 2, domain 2"/>
    <property type="match status" value="1"/>
</dbReference>
<dbReference type="InterPro" id="IPR026022">
    <property type="entry name" value="PhoU_dom"/>
</dbReference>
<evidence type="ECO:0000256" key="4">
    <source>
        <dbReference type="ARBA" id="ARBA00022448"/>
    </source>
</evidence>
<dbReference type="PATRIC" id="fig|1588748.3.peg.293"/>
<evidence type="ECO:0000256" key="5">
    <source>
        <dbReference type="ARBA" id="ARBA00022490"/>
    </source>
</evidence>
<keyword evidence="6 7" id="KW-0592">Phosphate transport</keyword>
<evidence type="ECO:0000259" key="8">
    <source>
        <dbReference type="Pfam" id="PF01895"/>
    </source>
</evidence>
<keyword evidence="10" id="KW-1185">Reference proteome</keyword>
<dbReference type="GO" id="GO:0030643">
    <property type="term" value="P:intracellular phosphate ion homeostasis"/>
    <property type="evidence" value="ECO:0007669"/>
    <property type="project" value="InterPro"/>
</dbReference>
<dbReference type="RefSeq" id="WP_062485079.1">
    <property type="nucleotide sequence ID" value="NZ_KQ960928.1"/>
</dbReference>